<dbReference type="KEGG" id="aalt:CC77DRAFT_242259"/>
<dbReference type="AlphaFoldDB" id="A0A177DGI1"/>
<reference evidence="1 2" key="1">
    <citation type="submission" date="2016-05" db="EMBL/GenBank/DDBJ databases">
        <title>Comparative analysis of secretome profiles of manganese(II)-oxidizing ascomycete fungi.</title>
        <authorList>
            <consortium name="DOE Joint Genome Institute"/>
            <person name="Zeiner C.A."/>
            <person name="Purvine S.O."/>
            <person name="Zink E.M."/>
            <person name="Wu S."/>
            <person name="Pasa-Tolic L."/>
            <person name="Chaput D.L."/>
            <person name="Haridas S."/>
            <person name="Grigoriev I.V."/>
            <person name="Santelli C.M."/>
            <person name="Hansel C.M."/>
        </authorList>
    </citation>
    <scope>NUCLEOTIDE SEQUENCE [LARGE SCALE GENOMIC DNA]</scope>
    <source>
        <strain evidence="1 2">SRC1lrK2f</strain>
    </source>
</reference>
<evidence type="ECO:0000313" key="1">
    <source>
        <dbReference type="EMBL" id="OAG17919.1"/>
    </source>
</evidence>
<dbReference type="Proteomes" id="UP000077248">
    <property type="component" value="Unassembled WGS sequence"/>
</dbReference>
<dbReference type="GeneID" id="29116422"/>
<dbReference type="EMBL" id="KV441485">
    <property type="protein sequence ID" value="OAG17919.1"/>
    <property type="molecule type" value="Genomic_DNA"/>
</dbReference>
<name>A0A177DGI1_ALTAL</name>
<protein>
    <submittedName>
        <fullName evidence="1">Uncharacterized protein</fullName>
    </submittedName>
</protein>
<accession>A0A177DGI1</accession>
<organism evidence="1 2">
    <name type="scientific">Alternaria alternata</name>
    <name type="common">Alternaria rot fungus</name>
    <name type="synonym">Torula alternata</name>
    <dbReference type="NCBI Taxonomy" id="5599"/>
    <lineage>
        <taxon>Eukaryota</taxon>
        <taxon>Fungi</taxon>
        <taxon>Dikarya</taxon>
        <taxon>Ascomycota</taxon>
        <taxon>Pezizomycotina</taxon>
        <taxon>Dothideomycetes</taxon>
        <taxon>Pleosporomycetidae</taxon>
        <taxon>Pleosporales</taxon>
        <taxon>Pleosporineae</taxon>
        <taxon>Pleosporaceae</taxon>
        <taxon>Alternaria</taxon>
        <taxon>Alternaria sect. Alternaria</taxon>
        <taxon>Alternaria alternata complex</taxon>
    </lineage>
</organism>
<proteinExistence type="predicted"/>
<evidence type="ECO:0000313" key="2">
    <source>
        <dbReference type="Proteomes" id="UP000077248"/>
    </source>
</evidence>
<gene>
    <name evidence="1" type="ORF">CC77DRAFT_242259</name>
</gene>
<sequence>MSTGTGQSRLCSRRLGRYRVPNWVRAARCGCLRLHFATAWLFMPLPHIIYRPCPCIACINFTTIIYAAQGSLTIDSQSLTAVLTRRLLVNFGCALVRTKVGTTRARQAIRNVVGTCFLGSPVTDVVATTSSHGRS</sequence>
<dbReference type="RefSeq" id="XP_018383340.1">
    <property type="nucleotide sequence ID" value="XM_018530828.1"/>
</dbReference>
<dbReference type="VEuPathDB" id="FungiDB:CC77DRAFT_242259"/>
<keyword evidence="2" id="KW-1185">Reference proteome</keyword>